<evidence type="ECO:0000313" key="1">
    <source>
        <dbReference type="EMBL" id="QJA75129.1"/>
    </source>
</evidence>
<protein>
    <submittedName>
        <fullName evidence="2">Uncharacterized protein</fullName>
    </submittedName>
</protein>
<proteinExistence type="predicted"/>
<reference evidence="2" key="1">
    <citation type="submission" date="2020-03" db="EMBL/GenBank/DDBJ databases">
        <title>The deep terrestrial virosphere.</title>
        <authorList>
            <person name="Holmfeldt K."/>
            <person name="Nilsson E."/>
            <person name="Simone D."/>
            <person name="Lopez-Fernandez M."/>
            <person name="Wu X."/>
            <person name="de Brujin I."/>
            <person name="Lundin D."/>
            <person name="Andersson A."/>
            <person name="Bertilsson S."/>
            <person name="Dopson M."/>
        </authorList>
    </citation>
    <scope>NUCLEOTIDE SEQUENCE</scope>
    <source>
        <strain evidence="1">MM415A01866</strain>
        <strain evidence="2">MM415B02635</strain>
    </source>
</reference>
<name>A0A6M3L3G4_9ZZZZ</name>
<gene>
    <name evidence="1" type="ORF">MM415A01866_0015</name>
    <name evidence="2" type="ORF">MM415B02635_0009</name>
</gene>
<accession>A0A6M3L3G4</accession>
<dbReference type="EMBL" id="MT142142">
    <property type="protein sequence ID" value="QJA75129.1"/>
    <property type="molecule type" value="Genomic_DNA"/>
</dbReference>
<dbReference type="AlphaFoldDB" id="A0A6M3L3G4"/>
<sequence>MSTSYYSLREPFTSIRIESNSQHDKITFWSRHGNAGTLTVDKGDAKLIAIMISDNENLQPIHSHYGGEKGTIITENISGLLPEQVLISEYGEALTVAQIRSKMKSFDTK</sequence>
<dbReference type="EMBL" id="MT142815">
    <property type="protein sequence ID" value="QJA88970.1"/>
    <property type="molecule type" value="Genomic_DNA"/>
</dbReference>
<organism evidence="2">
    <name type="scientific">viral metagenome</name>
    <dbReference type="NCBI Taxonomy" id="1070528"/>
    <lineage>
        <taxon>unclassified sequences</taxon>
        <taxon>metagenomes</taxon>
        <taxon>organismal metagenomes</taxon>
    </lineage>
</organism>
<evidence type="ECO:0000313" key="2">
    <source>
        <dbReference type="EMBL" id="QJA88970.1"/>
    </source>
</evidence>